<reference evidence="1" key="1">
    <citation type="submission" date="2014-09" db="EMBL/GenBank/DDBJ databases">
        <authorList>
            <person name="Magalhaes I.L.F."/>
            <person name="Oliveira U."/>
            <person name="Santos F.R."/>
            <person name="Vidigal T.H.D.A."/>
            <person name="Brescovit A.D."/>
            <person name="Santos A.J."/>
        </authorList>
    </citation>
    <scope>NUCLEOTIDE SEQUENCE</scope>
    <source>
        <tissue evidence="1">Shoot tissue taken approximately 20 cm above the soil surface</tissue>
    </source>
</reference>
<protein>
    <submittedName>
        <fullName evidence="1">Uncharacterized protein</fullName>
    </submittedName>
</protein>
<accession>A0A0A9HD87</accession>
<dbReference type="EMBL" id="GBRH01164107">
    <property type="protein sequence ID" value="JAE33789.1"/>
    <property type="molecule type" value="Transcribed_RNA"/>
</dbReference>
<proteinExistence type="predicted"/>
<reference evidence="1" key="2">
    <citation type="journal article" date="2015" name="Data Brief">
        <title>Shoot transcriptome of the giant reed, Arundo donax.</title>
        <authorList>
            <person name="Barrero R.A."/>
            <person name="Guerrero F.D."/>
            <person name="Moolhuijzen P."/>
            <person name="Goolsby J.A."/>
            <person name="Tidwell J."/>
            <person name="Bellgard S.E."/>
            <person name="Bellgard M.I."/>
        </authorList>
    </citation>
    <scope>NUCLEOTIDE SEQUENCE</scope>
    <source>
        <tissue evidence="1">Shoot tissue taken approximately 20 cm above the soil surface</tissue>
    </source>
</reference>
<evidence type="ECO:0000313" key="1">
    <source>
        <dbReference type="EMBL" id="JAE33789.1"/>
    </source>
</evidence>
<dbReference type="AlphaFoldDB" id="A0A0A9HD87"/>
<organism evidence="1">
    <name type="scientific">Arundo donax</name>
    <name type="common">Giant reed</name>
    <name type="synonym">Donax arundinaceus</name>
    <dbReference type="NCBI Taxonomy" id="35708"/>
    <lineage>
        <taxon>Eukaryota</taxon>
        <taxon>Viridiplantae</taxon>
        <taxon>Streptophyta</taxon>
        <taxon>Embryophyta</taxon>
        <taxon>Tracheophyta</taxon>
        <taxon>Spermatophyta</taxon>
        <taxon>Magnoliopsida</taxon>
        <taxon>Liliopsida</taxon>
        <taxon>Poales</taxon>
        <taxon>Poaceae</taxon>
        <taxon>PACMAD clade</taxon>
        <taxon>Arundinoideae</taxon>
        <taxon>Arundineae</taxon>
        <taxon>Arundo</taxon>
    </lineage>
</organism>
<sequence length="35" mass="3600">MTPFPRMTISPIVVLSAGTGAIVLGSTTSRPSRPT</sequence>
<name>A0A0A9HD87_ARUDO</name>